<keyword evidence="3 12" id="KW-0479">Metal-binding</keyword>
<evidence type="ECO:0000256" key="1">
    <source>
        <dbReference type="ARBA" id="ARBA00004123"/>
    </source>
</evidence>
<dbReference type="InterPro" id="IPR013783">
    <property type="entry name" value="Ig-like_fold"/>
</dbReference>
<comment type="similarity">
    <text evidence="2 12">Belongs to the COE family.</text>
</comment>
<evidence type="ECO:0000256" key="14">
    <source>
        <dbReference type="SAM" id="Phobius"/>
    </source>
</evidence>
<dbReference type="FunFam" id="1.10.287.4280:FF:000001">
    <property type="entry name" value="transcription factor COE1 isoform X2"/>
    <property type="match status" value="1"/>
</dbReference>
<dbReference type="GO" id="GO:0007399">
    <property type="term" value="P:nervous system development"/>
    <property type="evidence" value="ECO:0007669"/>
    <property type="project" value="UniProtKB-ARBA"/>
</dbReference>
<keyword evidence="8" id="KW-0010">Activator</keyword>
<dbReference type="CDD" id="cd11606">
    <property type="entry name" value="COE_DBD"/>
    <property type="match status" value="1"/>
</dbReference>
<keyword evidence="9 12" id="KW-0804">Transcription</keyword>
<evidence type="ECO:0000256" key="10">
    <source>
        <dbReference type="ARBA" id="ARBA00023242"/>
    </source>
</evidence>
<keyword evidence="14" id="KW-1133">Transmembrane helix</keyword>
<evidence type="ECO:0000256" key="11">
    <source>
        <dbReference type="ARBA" id="ARBA00065252"/>
    </source>
</evidence>
<keyword evidence="5 12" id="KW-0862">Zinc</keyword>
<dbReference type="InterPro" id="IPR032201">
    <property type="entry name" value="COE_HLH"/>
</dbReference>
<dbReference type="Ensembl" id="ENSSPAT00000027271.1">
    <property type="protein sequence ID" value="ENSSPAP00000026830.1"/>
    <property type="gene ID" value="ENSSPAG00000020218.1"/>
</dbReference>
<dbReference type="Pfam" id="PF01833">
    <property type="entry name" value="TIG"/>
    <property type="match status" value="1"/>
</dbReference>
<evidence type="ECO:0000256" key="9">
    <source>
        <dbReference type="ARBA" id="ARBA00023163"/>
    </source>
</evidence>
<evidence type="ECO:0000256" key="7">
    <source>
        <dbReference type="ARBA" id="ARBA00023125"/>
    </source>
</evidence>
<dbReference type="SUPFAM" id="SSF81296">
    <property type="entry name" value="E set domains"/>
    <property type="match status" value="1"/>
</dbReference>
<evidence type="ECO:0000259" key="15">
    <source>
        <dbReference type="SMART" id="SM00429"/>
    </source>
</evidence>
<evidence type="ECO:0000256" key="3">
    <source>
        <dbReference type="ARBA" id="ARBA00022723"/>
    </source>
</evidence>
<dbReference type="SMART" id="SM00429">
    <property type="entry name" value="IPT"/>
    <property type="match status" value="1"/>
</dbReference>
<evidence type="ECO:0000256" key="8">
    <source>
        <dbReference type="ARBA" id="ARBA00023159"/>
    </source>
</evidence>
<dbReference type="GO" id="GO:0005634">
    <property type="term" value="C:nucleus"/>
    <property type="evidence" value="ECO:0007669"/>
    <property type="project" value="UniProtKB-SubCell"/>
</dbReference>
<dbReference type="GO" id="GO:0003677">
    <property type="term" value="F:DNA binding"/>
    <property type="evidence" value="ECO:0007669"/>
    <property type="project" value="UniProtKB-KW"/>
</dbReference>
<reference evidence="16" key="1">
    <citation type="submission" date="2023-09" db="UniProtKB">
        <authorList>
            <consortium name="Ensembl"/>
        </authorList>
    </citation>
    <scope>IDENTIFICATION</scope>
</reference>
<evidence type="ECO:0000256" key="4">
    <source>
        <dbReference type="ARBA" id="ARBA00022771"/>
    </source>
</evidence>
<keyword evidence="6 12" id="KW-0805">Transcription regulation</keyword>
<dbReference type="AlphaFoldDB" id="A0A3B5B0Z9"/>
<dbReference type="GO" id="GO:0045893">
    <property type="term" value="P:positive regulation of DNA-templated transcription"/>
    <property type="evidence" value="ECO:0007669"/>
    <property type="project" value="UniProtKB-ARBA"/>
</dbReference>
<dbReference type="Gene3D" id="2.60.40.3180">
    <property type="entry name" value="Transcription factor COE1, DNA-binding domain"/>
    <property type="match status" value="1"/>
</dbReference>
<keyword evidence="12" id="KW-0217">Developmental protein</keyword>
<dbReference type="CDD" id="cd01175">
    <property type="entry name" value="IPT_COE"/>
    <property type="match status" value="1"/>
</dbReference>
<organism evidence="16">
    <name type="scientific">Stegastes partitus</name>
    <name type="common">bicolor damselfish</name>
    <dbReference type="NCBI Taxonomy" id="144197"/>
    <lineage>
        <taxon>Eukaryota</taxon>
        <taxon>Metazoa</taxon>
        <taxon>Chordata</taxon>
        <taxon>Craniata</taxon>
        <taxon>Vertebrata</taxon>
        <taxon>Euteleostomi</taxon>
        <taxon>Actinopterygii</taxon>
        <taxon>Neopterygii</taxon>
        <taxon>Teleostei</taxon>
        <taxon>Neoteleostei</taxon>
        <taxon>Acanthomorphata</taxon>
        <taxon>Ovalentaria</taxon>
        <taxon>Pomacentridae</taxon>
        <taxon>Stegastes</taxon>
    </lineage>
</organism>
<evidence type="ECO:0000256" key="2">
    <source>
        <dbReference type="ARBA" id="ARBA00010340"/>
    </source>
</evidence>
<dbReference type="GO" id="GO:0008270">
    <property type="term" value="F:zinc ion binding"/>
    <property type="evidence" value="ECO:0007669"/>
    <property type="project" value="UniProtKB-KW"/>
</dbReference>
<dbReference type="InterPro" id="IPR018350">
    <property type="entry name" value="Transcription_factor_COE_CS"/>
</dbReference>
<name>A0A3B5B0Z9_9TELE</name>
<feature type="transmembrane region" description="Helical" evidence="14">
    <location>
        <begin position="554"/>
        <end position="576"/>
    </location>
</feature>
<dbReference type="Gene3D" id="1.10.287.4280">
    <property type="match status" value="1"/>
</dbReference>
<dbReference type="InterPro" id="IPR003523">
    <property type="entry name" value="Transcription_factor_COE"/>
</dbReference>
<dbReference type="Pfam" id="PF16422">
    <property type="entry name" value="COE1_DBD"/>
    <property type="match status" value="1"/>
</dbReference>
<feature type="region of interest" description="Disordered" evidence="13">
    <location>
        <begin position="443"/>
        <end position="466"/>
    </location>
</feature>
<dbReference type="PANTHER" id="PTHR10747">
    <property type="entry name" value="TRANSCRIPTION FACTOR COE FAMILY MEMBER"/>
    <property type="match status" value="1"/>
</dbReference>
<keyword evidence="4 12" id="KW-0863">Zinc-finger</keyword>
<dbReference type="InterPro" id="IPR032200">
    <property type="entry name" value="COE_DBD"/>
</dbReference>
<dbReference type="InterPro" id="IPR002909">
    <property type="entry name" value="IPT_dom"/>
</dbReference>
<evidence type="ECO:0000256" key="6">
    <source>
        <dbReference type="ARBA" id="ARBA00023015"/>
    </source>
</evidence>
<comment type="subcellular location">
    <subcellularLocation>
        <location evidence="1 12">Nucleus</location>
    </subcellularLocation>
</comment>
<protein>
    <submittedName>
        <fullName evidence="16">Transcription factor COE3-like</fullName>
    </submittedName>
</protein>
<evidence type="ECO:0000256" key="12">
    <source>
        <dbReference type="RuleBase" id="RU004489"/>
    </source>
</evidence>
<keyword evidence="14" id="KW-0472">Membrane</keyword>
<comment type="subunit">
    <text evidence="11">Forms either a homodimer or a heterodimer with a related family member.</text>
</comment>
<feature type="domain" description="IPT/TIG" evidence="15">
    <location>
        <begin position="249"/>
        <end position="333"/>
    </location>
</feature>
<evidence type="ECO:0000256" key="13">
    <source>
        <dbReference type="SAM" id="MobiDB-lite"/>
    </source>
</evidence>
<dbReference type="FunFam" id="2.60.40.10:FF:001696">
    <property type="entry name" value="Transcription factor COE3"/>
    <property type="match status" value="1"/>
</dbReference>
<keyword evidence="7 12" id="KW-0238">DNA-binding</keyword>
<dbReference type="STRING" id="144197.ENSSPAP00000026830"/>
<dbReference type="PROSITE" id="PS01345">
    <property type="entry name" value="COE"/>
    <property type="match status" value="1"/>
</dbReference>
<keyword evidence="10 12" id="KW-0539">Nucleus</keyword>
<sequence>MFGIQENLPRGATASMKEEPLAVRSWMHSAGVVDANTAAQSGVGLARAHFEKQPPSNLRKSNFFHFVLALYDRQGQPVEIERTAYVDFVEKEKEPTGEKTNNGIHYKLQLLYSNGVRTEQDLYVRLIDSMTKQAIIYEGQDKNPEMCRVLLTHEIMCSRCCDKKSCGNRNETPSDPVIIDRFFLKFFLKCNQNCLKNAGNPRDMRRFQVVVSTTVNVDGHVLAVSDNMFVHNNSKHGRRARRLDPSEATPCIKAISPSEGWTTGGATVILIGDNFFDGLQVVFGTMLVWSELITPHAIRVQTPPRHIPGVVEVTLSYKSKQFCKGAPGRFVYTALNEPTIDYGFQRLQKVIPRHPGDPERLPKEVLLKRAADLVEALYGMPHNNQEIILKRAADIAEALYSVPRNHNQIPSLGNTASHGMMGVNSFSGQLAVNVSETTQVGYSRNTSSVSPRGYVPSSTPQQSNYGNTVSNSMNGYGNAGMTNLGVATSPGFLNGSTANSPYGIVPSSPTMAVSNCNSSHGVFSFSAAVKQKSAFAPVVRPPASPPPPTCSNNSNGLCVFVVSTFVCLCCGLFIFCHVQSVVTSF</sequence>
<dbReference type="InterPro" id="IPR038173">
    <property type="entry name" value="COE_DBD_sf"/>
</dbReference>
<dbReference type="Gene3D" id="2.60.40.10">
    <property type="entry name" value="Immunoglobulins"/>
    <property type="match status" value="1"/>
</dbReference>
<dbReference type="InterPro" id="IPR038006">
    <property type="entry name" value="COE_IPT"/>
</dbReference>
<dbReference type="InterPro" id="IPR014756">
    <property type="entry name" value="Ig_E-set"/>
</dbReference>
<evidence type="ECO:0000313" key="16">
    <source>
        <dbReference type="Ensembl" id="ENSSPAP00000026830.1"/>
    </source>
</evidence>
<proteinExistence type="inferred from homology"/>
<dbReference type="FunFam" id="2.60.40.3180:FF:000001">
    <property type="entry name" value="transcription factor COE1 isoform X2"/>
    <property type="match status" value="1"/>
</dbReference>
<dbReference type="Pfam" id="PF16423">
    <property type="entry name" value="COE1_HLH"/>
    <property type="match status" value="1"/>
</dbReference>
<evidence type="ECO:0000256" key="5">
    <source>
        <dbReference type="ARBA" id="ARBA00022833"/>
    </source>
</evidence>
<keyword evidence="14" id="KW-0812">Transmembrane</keyword>
<accession>A0A3B5B0Z9</accession>
<dbReference type="GO" id="GO:0003700">
    <property type="term" value="F:DNA-binding transcription factor activity"/>
    <property type="evidence" value="ECO:0007669"/>
    <property type="project" value="InterPro"/>
</dbReference>
<dbReference type="GeneTree" id="ENSGT00950000182859"/>